<keyword evidence="2" id="KW-0560">Oxidoreductase</keyword>
<dbReference type="InterPro" id="IPR051397">
    <property type="entry name" value="Zn-ADH-like_protein"/>
</dbReference>
<organism evidence="2 3">
    <name type="scientific">Mycobacteroides abscessus</name>
    <dbReference type="NCBI Taxonomy" id="36809"/>
    <lineage>
        <taxon>Bacteria</taxon>
        <taxon>Bacillati</taxon>
        <taxon>Actinomycetota</taxon>
        <taxon>Actinomycetes</taxon>
        <taxon>Mycobacteriales</taxon>
        <taxon>Mycobacteriaceae</taxon>
        <taxon>Mycobacteroides</taxon>
    </lineage>
</organism>
<reference evidence="2 3" key="1">
    <citation type="submission" date="2015-03" db="EMBL/GenBank/DDBJ databases">
        <authorList>
            <person name="Murphy D."/>
        </authorList>
    </citation>
    <scope>NUCLEOTIDE SEQUENCE [LARGE SCALE GENOMIC DNA]</scope>
    <source>
        <strain evidence="2 3">PAP088</strain>
    </source>
</reference>
<dbReference type="Proteomes" id="UP000045782">
    <property type="component" value="Unassembled WGS sequence"/>
</dbReference>
<dbReference type="InterPro" id="IPR020843">
    <property type="entry name" value="ER"/>
</dbReference>
<dbReference type="GO" id="GO:0004022">
    <property type="term" value="F:alcohol dehydrogenase (NAD+) activity"/>
    <property type="evidence" value="ECO:0007669"/>
    <property type="project" value="UniProtKB-EC"/>
</dbReference>
<dbReference type="InterPro" id="IPR036291">
    <property type="entry name" value="NAD(P)-bd_dom_sf"/>
</dbReference>
<dbReference type="InterPro" id="IPR013149">
    <property type="entry name" value="ADH-like_C"/>
</dbReference>
<protein>
    <submittedName>
        <fullName evidence="2">Putative zinc-binding alcohol dehydrogenase</fullName>
        <ecNumber evidence="2">1.1.1.1</ecNumber>
    </submittedName>
</protein>
<dbReference type="Gene3D" id="3.40.50.720">
    <property type="entry name" value="NAD(P)-binding Rossmann-like Domain"/>
    <property type="match status" value="1"/>
</dbReference>
<dbReference type="EC" id="1.1.1.1" evidence="2"/>
<dbReference type="PANTHER" id="PTHR43677:SF11">
    <property type="entry name" value="ZINC-CONTAINING ALCOHOL DEHYDROGENASE"/>
    <property type="match status" value="1"/>
</dbReference>
<dbReference type="Pfam" id="PF00107">
    <property type="entry name" value="ADH_zinc_N"/>
    <property type="match status" value="1"/>
</dbReference>
<dbReference type="InterPro" id="IPR011032">
    <property type="entry name" value="GroES-like_sf"/>
</dbReference>
<feature type="domain" description="Enoyl reductase (ER)" evidence="1">
    <location>
        <begin position="10"/>
        <end position="322"/>
    </location>
</feature>
<proteinExistence type="predicted"/>
<name>A0A0U0ZVJ8_9MYCO</name>
<evidence type="ECO:0000313" key="2">
    <source>
        <dbReference type="EMBL" id="CPV71260.1"/>
    </source>
</evidence>
<dbReference type="SMART" id="SM00829">
    <property type="entry name" value="PKS_ER"/>
    <property type="match status" value="1"/>
</dbReference>
<sequence length="325" mass="33667">MKAAVVHEWGQEPAYTDFPDPQPTGGAEVATVEASALTNLTRAVISGTHYSSKEITLPAIAGVDGVARLANGKRVYSGSLAPYGMMAERTVVYPAGAVEVPEHVDSVTAAAIPNPGISAWLALSHGAAVQPGQHVLVLGATGVTGSLAVQLAKSVFGAGHVTVAGRNAERLDWLRTVGADDAIMLGSDDLTEAITARHATRPFDAVLDYLWGSPAEQTLSALAASHPAAHFHATRFVQIGAMTGETISVNASTLRSTGITLAGVGIGSVPPEALQHARTEALPKLFDMVNSGDLQLQTLARPLAEIETIWAAKEPSGVRVVVTPQ</sequence>
<dbReference type="Gene3D" id="3.90.180.10">
    <property type="entry name" value="Medium-chain alcohol dehydrogenases, catalytic domain"/>
    <property type="match status" value="1"/>
</dbReference>
<accession>A0A0U0ZVJ8</accession>
<dbReference type="SUPFAM" id="SSF50129">
    <property type="entry name" value="GroES-like"/>
    <property type="match status" value="1"/>
</dbReference>
<dbReference type="PANTHER" id="PTHR43677">
    <property type="entry name" value="SHORT-CHAIN DEHYDROGENASE/REDUCTASE"/>
    <property type="match status" value="1"/>
</dbReference>
<dbReference type="AlphaFoldDB" id="A0A0U0ZVJ8"/>
<dbReference type="SUPFAM" id="SSF51735">
    <property type="entry name" value="NAD(P)-binding Rossmann-fold domains"/>
    <property type="match status" value="1"/>
</dbReference>
<gene>
    <name evidence="2" type="primary">adh_2</name>
    <name evidence="2" type="ORF">ERS075579_04974</name>
</gene>
<dbReference type="RefSeq" id="WP_016893629.1">
    <property type="nucleotide sequence ID" value="NZ_CSWP01000013.1"/>
</dbReference>
<evidence type="ECO:0000259" key="1">
    <source>
        <dbReference type="SMART" id="SM00829"/>
    </source>
</evidence>
<dbReference type="EMBL" id="CSWP01000013">
    <property type="protein sequence ID" value="CPV71260.1"/>
    <property type="molecule type" value="Genomic_DNA"/>
</dbReference>
<evidence type="ECO:0000313" key="3">
    <source>
        <dbReference type="Proteomes" id="UP000045782"/>
    </source>
</evidence>